<dbReference type="Gene3D" id="3.30.930.10">
    <property type="entry name" value="Bira Bifunctional Protein, Domain 2"/>
    <property type="match status" value="1"/>
</dbReference>
<dbReference type="OrthoDB" id="9807064at2"/>
<keyword evidence="1 3" id="KW-0436">Ligase</keyword>
<name>A0A2P8QZD4_9BACT</name>
<keyword evidence="4" id="KW-1185">Reference proteome</keyword>
<dbReference type="InterPro" id="IPR004143">
    <property type="entry name" value="BPL_LPL_catalytic"/>
</dbReference>
<sequence>MAIEFIDSCESTQLLLIEKFKNNLISPPYFLVAFEQISGIGSRGNSWEGSFGNLHFSFCIDEKDISKDIPPQSISIYFAMLMRGILTSKGSKLWVKWPNDFYINNKKIGGLITNKIKSTYICGIGINLKNSPEFGDILDIDVEINSLVFEFFEILKKQISWKQIFSKFMLEFEKSRKFFSHIGNRKISLEFAKLCEDGAILINNKKVYSLR</sequence>
<dbReference type="Pfam" id="PF03099">
    <property type="entry name" value="BPL_LplA_LipB"/>
    <property type="match status" value="1"/>
</dbReference>
<gene>
    <name evidence="3" type="ORF">CQ405_07365</name>
</gene>
<comment type="caution">
    <text evidence="3">The sequence shown here is derived from an EMBL/GenBank/DDBJ whole genome shotgun (WGS) entry which is preliminary data.</text>
</comment>
<evidence type="ECO:0000313" key="3">
    <source>
        <dbReference type="EMBL" id="PSM51606.1"/>
    </source>
</evidence>
<dbReference type="AlphaFoldDB" id="A0A2P8QZD4"/>
<dbReference type="EMBL" id="PDHH01000006">
    <property type="protein sequence ID" value="PSM51606.1"/>
    <property type="molecule type" value="Genomic_DNA"/>
</dbReference>
<protein>
    <submittedName>
        <fullName evidence="3">Biotin--[acetyl-CoA-carboxylase] ligase</fullName>
    </submittedName>
</protein>
<dbReference type="InterPro" id="IPR045864">
    <property type="entry name" value="aa-tRNA-synth_II/BPL/LPL"/>
</dbReference>
<dbReference type="PANTHER" id="PTHR12835">
    <property type="entry name" value="BIOTIN PROTEIN LIGASE"/>
    <property type="match status" value="1"/>
</dbReference>
<dbReference type="Proteomes" id="UP000240535">
    <property type="component" value="Unassembled WGS sequence"/>
</dbReference>
<evidence type="ECO:0000256" key="1">
    <source>
        <dbReference type="ARBA" id="ARBA00022598"/>
    </source>
</evidence>
<dbReference type="PANTHER" id="PTHR12835:SF5">
    <property type="entry name" value="BIOTIN--PROTEIN LIGASE"/>
    <property type="match status" value="1"/>
</dbReference>
<dbReference type="GO" id="GO:0004077">
    <property type="term" value="F:biotin--[biotin carboxyl-carrier protein] ligase activity"/>
    <property type="evidence" value="ECO:0007669"/>
    <property type="project" value="InterPro"/>
</dbReference>
<evidence type="ECO:0000259" key="2">
    <source>
        <dbReference type="PROSITE" id="PS51733"/>
    </source>
</evidence>
<dbReference type="RefSeq" id="WP_106872237.1">
    <property type="nucleotide sequence ID" value="NZ_CP053841.1"/>
</dbReference>
<evidence type="ECO:0000313" key="4">
    <source>
        <dbReference type="Proteomes" id="UP000240535"/>
    </source>
</evidence>
<feature type="domain" description="BPL/LPL catalytic" evidence="2">
    <location>
        <begin position="1"/>
        <end position="180"/>
    </location>
</feature>
<proteinExistence type="predicted"/>
<dbReference type="GO" id="GO:0005737">
    <property type="term" value="C:cytoplasm"/>
    <property type="evidence" value="ECO:0007669"/>
    <property type="project" value="TreeGrafter"/>
</dbReference>
<reference evidence="4" key="1">
    <citation type="submission" date="2017-10" db="EMBL/GenBank/DDBJ databases">
        <title>Campylobacter species from seals.</title>
        <authorList>
            <person name="Gilbert M.J."/>
            <person name="Zomer A.L."/>
            <person name="Timmerman A.J."/>
            <person name="Duim B."/>
            <person name="Wagenaar J.A."/>
        </authorList>
    </citation>
    <scope>NUCLEOTIDE SEQUENCE [LARGE SCALE GENOMIC DNA]</scope>
    <source>
        <strain evidence="4">17S00004-5</strain>
    </source>
</reference>
<organism evidence="3 4">
    <name type="scientific">Campylobacter blaseri</name>
    <dbReference type="NCBI Taxonomy" id="2042961"/>
    <lineage>
        <taxon>Bacteria</taxon>
        <taxon>Pseudomonadati</taxon>
        <taxon>Campylobacterota</taxon>
        <taxon>Epsilonproteobacteria</taxon>
        <taxon>Campylobacterales</taxon>
        <taxon>Campylobacteraceae</taxon>
        <taxon>Campylobacter</taxon>
    </lineage>
</organism>
<dbReference type="SUPFAM" id="SSF55681">
    <property type="entry name" value="Class II aaRS and biotin synthetases"/>
    <property type="match status" value="1"/>
</dbReference>
<accession>A0A2P8QZD4</accession>
<dbReference type="PROSITE" id="PS51733">
    <property type="entry name" value="BPL_LPL_CATALYTIC"/>
    <property type="match status" value="1"/>
</dbReference>
<dbReference type="InterPro" id="IPR004408">
    <property type="entry name" value="Biotin_CoA_COase_ligase"/>
</dbReference>
<dbReference type="NCBIfam" id="NF006294">
    <property type="entry name" value="PRK08477.1"/>
    <property type="match status" value="1"/>
</dbReference>
<dbReference type="NCBIfam" id="TIGR00121">
    <property type="entry name" value="birA_ligase"/>
    <property type="match status" value="1"/>
</dbReference>